<reference evidence="2" key="1">
    <citation type="submission" date="2022-09" db="EMBL/GenBank/DDBJ databases">
        <title>Aureispira anguillicida sp. nov., isolated from Leptocephalus of Japanese eel Anguilla japonica.</title>
        <authorList>
            <person name="Yuasa K."/>
            <person name="Mekata T."/>
            <person name="Ikunari K."/>
        </authorList>
    </citation>
    <scope>NUCLEOTIDE SEQUENCE</scope>
    <source>
        <strain evidence="2">EL160426</strain>
    </source>
</reference>
<gene>
    <name evidence="2" type="ORF">AsAng_0022950</name>
</gene>
<dbReference type="EMBL" id="AP026867">
    <property type="protein sequence ID" value="BDS11581.1"/>
    <property type="molecule type" value="Genomic_DNA"/>
</dbReference>
<name>A0A915YEM0_9BACT</name>
<dbReference type="Proteomes" id="UP001060919">
    <property type="component" value="Chromosome"/>
</dbReference>
<feature type="domain" description="Methyltransferase FkbM" evidence="1">
    <location>
        <begin position="115"/>
        <end position="281"/>
    </location>
</feature>
<dbReference type="Pfam" id="PF05050">
    <property type="entry name" value="Methyltransf_21"/>
    <property type="match status" value="1"/>
</dbReference>
<dbReference type="InterPro" id="IPR029063">
    <property type="entry name" value="SAM-dependent_MTases_sf"/>
</dbReference>
<dbReference type="PANTHER" id="PTHR34203">
    <property type="entry name" value="METHYLTRANSFERASE, FKBM FAMILY PROTEIN"/>
    <property type="match status" value="1"/>
</dbReference>
<dbReference type="GO" id="GO:0008168">
    <property type="term" value="F:methyltransferase activity"/>
    <property type="evidence" value="ECO:0007669"/>
    <property type="project" value="UniProtKB-KW"/>
</dbReference>
<organism evidence="2 3">
    <name type="scientific">Aureispira anguillae</name>
    <dbReference type="NCBI Taxonomy" id="2864201"/>
    <lineage>
        <taxon>Bacteria</taxon>
        <taxon>Pseudomonadati</taxon>
        <taxon>Bacteroidota</taxon>
        <taxon>Saprospiria</taxon>
        <taxon>Saprospirales</taxon>
        <taxon>Saprospiraceae</taxon>
        <taxon>Aureispira</taxon>
    </lineage>
</organism>
<dbReference type="AlphaFoldDB" id="A0A915YEM0"/>
<dbReference type="InterPro" id="IPR052514">
    <property type="entry name" value="SAM-dependent_MTase"/>
</dbReference>
<dbReference type="InterPro" id="IPR006342">
    <property type="entry name" value="FkbM_mtfrase"/>
</dbReference>
<dbReference type="Gene3D" id="3.40.50.150">
    <property type="entry name" value="Vaccinia Virus protein VP39"/>
    <property type="match status" value="1"/>
</dbReference>
<dbReference type="NCBIfam" id="TIGR01444">
    <property type="entry name" value="fkbM_fam"/>
    <property type="match status" value="1"/>
</dbReference>
<dbReference type="KEGG" id="aup:AsAng_0022950"/>
<dbReference type="GO" id="GO:0032259">
    <property type="term" value="P:methylation"/>
    <property type="evidence" value="ECO:0007669"/>
    <property type="project" value="UniProtKB-KW"/>
</dbReference>
<proteinExistence type="predicted"/>
<dbReference type="RefSeq" id="WP_264792738.1">
    <property type="nucleotide sequence ID" value="NZ_AP026867.1"/>
</dbReference>
<sequence length="298" mass="33707">MKLSTLIKAEKLVPIRYLRPYVAKILTQDSMTSQGYERACMRLVDPNLISEPLPLSLQPKWWNVDPIVKANRLGLNLTLDLRDNIQRCIYFTGKYEPQTLALIRNELQPNDVFIDVGAHIGIHSLVAAQKLKSLGGGQVIAFEPTNDSQKRIIENSKANHLAISLQKIALGNQSETLSLYGDKNWGVHDAAVRSFFGNGAIIQEVEVHKFDDWIKQSSLNKIDVIKIDAEGAEFDILKGMSNSIQKFEPRCLIFEIKESLLKKANVSHQDILVLMKNLGYQPEQQVCEGNYFFRRISS</sequence>
<keyword evidence="2" id="KW-0808">Transferase</keyword>
<keyword evidence="3" id="KW-1185">Reference proteome</keyword>
<evidence type="ECO:0000259" key="1">
    <source>
        <dbReference type="Pfam" id="PF05050"/>
    </source>
</evidence>
<dbReference type="PANTHER" id="PTHR34203:SF15">
    <property type="entry name" value="SLL1173 PROTEIN"/>
    <property type="match status" value="1"/>
</dbReference>
<protein>
    <submittedName>
        <fullName evidence="2">FkbM family methyltransferase</fullName>
    </submittedName>
</protein>
<accession>A0A915YEM0</accession>
<evidence type="ECO:0000313" key="3">
    <source>
        <dbReference type="Proteomes" id="UP001060919"/>
    </source>
</evidence>
<keyword evidence="2" id="KW-0489">Methyltransferase</keyword>
<dbReference type="SUPFAM" id="SSF53335">
    <property type="entry name" value="S-adenosyl-L-methionine-dependent methyltransferases"/>
    <property type="match status" value="1"/>
</dbReference>
<evidence type="ECO:0000313" key="2">
    <source>
        <dbReference type="EMBL" id="BDS11581.1"/>
    </source>
</evidence>